<dbReference type="SUPFAM" id="SSF53756">
    <property type="entry name" value="UDP-Glycosyltransferase/glycogen phosphorylase"/>
    <property type="match status" value="1"/>
</dbReference>
<dbReference type="GO" id="GO:0016758">
    <property type="term" value="F:hexosyltransferase activity"/>
    <property type="evidence" value="ECO:0007669"/>
    <property type="project" value="TreeGrafter"/>
</dbReference>
<name>E2S6J9_9CORY</name>
<evidence type="ECO:0000313" key="3">
    <source>
        <dbReference type="EMBL" id="EFQ79641.1"/>
    </source>
</evidence>
<dbReference type="Proteomes" id="UP000003020">
    <property type="component" value="Unassembled WGS sequence"/>
</dbReference>
<keyword evidence="1 3" id="KW-0808">Transferase</keyword>
<dbReference type="EC" id="2.4.-.-" evidence="3"/>
<protein>
    <submittedName>
        <fullName evidence="3">Glycosyltransferase, group 1 family protein</fullName>
        <ecNumber evidence="3">2.4.-.-</ecNumber>
    </submittedName>
</protein>
<reference evidence="3 4" key="1">
    <citation type="submission" date="2010-08" db="EMBL/GenBank/DDBJ databases">
        <authorList>
            <person name="Muzny D."/>
            <person name="Qin X."/>
            <person name="Buhay C."/>
            <person name="Dugan-Rocha S."/>
            <person name="Ding Y."/>
            <person name="Chen G."/>
            <person name="Hawes A."/>
            <person name="Holder M."/>
            <person name="Jhangiani S."/>
            <person name="Johnson A."/>
            <person name="Khan Z."/>
            <person name="Li Z."/>
            <person name="Liu W."/>
            <person name="Liu X."/>
            <person name="Perez L."/>
            <person name="Shen H."/>
            <person name="Wang Q."/>
            <person name="Watt J."/>
            <person name="Xi L."/>
            <person name="Xin Y."/>
            <person name="Zhou J."/>
            <person name="Deng J."/>
            <person name="Jiang H."/>
            <person name="Liu Y."/>
            <person name="Qu J."/>
            <person name="Song X.-Z."/>
            <person name="Zhang L."/>
            <person name="Villasana D."/>
            <person name="Johnson A."/>
            <person name="Liu J."/>
            <person name="Liyanage D."/>
            <person name="Lorensuhewa L."/>
            <person name="Robinson T."/>
            <person name="Song A."/>
            <person name="Song B.-B."/>
            <person name="Dinh H."/>
            <person name="Thornton R."/>
            <person name="Coyle M."/>
            <person name="Francisco L."/>
            <person name="Jackson L."/>
            <person name="Javaid M."/>
            <person name="Korchina V."/>
            <person name="Kovar C."/>
            <person name="Mata R."/>
            <person name="Mathew T."/>
            <person name="Ngo R."/>
            <person name="Nguyen L."/>
            <person name="Nguyen N."/>
            <person name="Okwuonu G."/>
            <person name="Ongeri F."/>
            <person name="Pham C."/>
            <person name="Simmons D."/>
            <person name="Wilczek-Boney K."/>
            <person name="Hale W."/>
            <person name="Jakkamsetti A."/>
            <person name="Pham P."/>
            <person name="Ruth R."/>
            <person name="San Lucas F."/>
            <person name="Warren J."/>
            <person name="Zhang J."/>
            <person name="Zhao Z."/>
            <person name="Zhou C."/>
            <person name="Zhu D."/>
            <person name="Lee S."/>
            <person name="Bess C."/>
            <person name="Blankenburg K."/>
            <person name="Forbes L."/>
            <person name="Fu Q."/>
            <person name="Gubbala S."/>
            <person name="Hirani K."/>
            <person name="Jayaseelan J.C."/>
            <person name="Lara F."/>
            <person name="Munidasa M."/>
            <person name="Palculict T."/>
            <person name="Patil S."/>
            <person name="Pu L.-L."/>
            <person name="Saada N."/>
            <person name="Tang L."/>
            <person name="Weissenberger G."/>
            <person name="Zhu Y."/>
            <person name="Hemphill L."/>
            <person name="Shang Y."/>
            <person name="Youmans B."/>
            <person name="Ayvaz T."/>
            <person name="Ross M."/>
            <person name="Santibanez J."/>
            <person name="Aqrawi P."/>
            <person name="Gross S."/>
            <person name="Joshi V."/>
            <person name="Fowler G."/>
            <person name="Nazareth L."/>
            <person name="Reid J."/>
            <person name="Worley K."/>
            <person name="Petrosino J."/>
            <person name="Highlander S."/>
            <person name="Gibbs R."/>
        </authorList>
    </citation>
    <scope>NUCLEOTIDE SEQUENCE [LARGE SCALE GENOMIC DNA]</scope>
    <source>
        <strain evidence="3 4">ATCC 33035</strain>
    </source>
</reference>
<gene>
    <name evidence="3" type="ORF">HMPREF0305_12151</name>
</gene>
<dbReference type="AlphaFoldDB" id="E2S6J9"/>
<evidence type="ECO:0000313" key="4">
    <source>
        <dbReference type="Proteomes" id="UP000003020"/>
    </source>
</evidence>
<keyword evidence="3" id="KW-0328">Glycosyltransferase</keyword>
<evidence type="ECO:0000259" key="2">
    <source>
        <dbReference type="Pfam" id="PF00534"/>
    </source>
</evidence>
<evidence type="ECO:0000256" key="1">
    <source>
        <dbReference type="ARBA" id="ARBA00022679"/>
    </source>
</evidence>
<comment type="caution">
    <text evidence="3">The sequence shown here is derived from an EMBL/GenBank/DDBJ whole genome shotgun (WGS) entry which is preliminary data.</text>
</comment>
<dbReference type="InterPro" id="IPR001296">
    <property type="entry name" value="Glyco_trans_1"/>
</dbReference>
<sequence>MVRILVPFWSERRWEPFLKILVISQYWYPENGVPQRRWTWLSELLRDEFALEVIAPPPHYRRNLKLLAWVRQVVGRGWKELELGPSGERIHRTFFIPSGNSLTQKALNQLTVAIGMMLKLSVLSFGRSSKKPDVIIGTVPALPTAVVTYFASKVLRTPYVIDLRDAWPDLLSQSDQWNRSVGSRSFRELLLSHGPLQGASWLTDRSVNWVLEHSSGVMVTSSHLEENLRSRFSNSGREIPLVTIRNVFPSRTDFVHHYVSEDGKRALNVLYAGTIGRAQNLANAVEAASIAATAGVDVHLRFVGAGAAKEALSEMAERLKVHAEFYFRRPADALDEHYEWADTALVHLTDWEPLERAVPSKTYELMSSGLHISGVVAGEAAEIIESCNAGEVVSPEKPEELAALWVRLAKDPSQLRVGSLGREWVEKERTEIAPEKLHSFIHQVLGDR</sequence>
<dbReference type="InterPro" id="IPR050194">
    <property type="entry name" value="Glycosyltransferase_grp1"/>
</dbReference>
<keyword evidence="4" id="KW-1185">Reference proteome</keyword>
<dbReference type="CDD" id="cd03794">
    <property type="entry name" value="GT4_WbuB-like"/>
    <property type="match status" value="1"/>
</dbReference>
<dbReference type="PANTHER" id="PTHR45947">
    <property type="entry name" value="SULFOQUINOVOSYL TRANSFERASE SQD2"/>
    <property type="match status" value="1"/>
</dbReference>
<feature type="domain" description="Glycosyl transferase family 1" evidence="2">
    <location>
        <begin position="269"/>
        <end position="413"/>
    </location>
</feature>
<proteinExistence type="predicted"/>
<dbReference type="EMBL" id="ABYQ02000014">
    <property type="protein sequence ID" value="EFQ79641.1"/>
    <property type="molecule type" value="Genomic_DNA"/>
</dbReference>
<dbReference type="Pfam" id="PF00534">
    <property type="entry name" value="Glycos_transf_1"/>
    <property type="match status" value="1"/>
</dbReference>
<accession>E2S6J9</accession>
<dbReference type="Gene3D" id="3.40.50.2000">
    <property type="entry name" value="Glycogen Phosphorylase B"/>
    <property type="match status" value="2"/>
</dbReference>
<dbReference type="eggNOG" id="COG0438">
    <property type="taxonomic scope" value="Bacteria"/>
</dbReference>
<dbReference type="PANTHER" id="PTHR45947:SF3">
    <property type="entry name" value="SULFOQUINOVOSYL TRANSFERASE SQD2"/>
    <property type="match status" value="1"/>
</dbReference>
<dbReference type="HOGENOM" id="CLU_009583_11_2_11"/>
<organism evidence="3 4">
    <name type="scientific">Corynebacterium pseudogenitalium ATCC 33035</name>
    <dbReference type="NCBI Taxonomy" id="525264"/>
    <lineage>
        <taxon>Bacteria</taxon>
        <taxon>Bacillati</taxon>
        <taxon>Actinomycetota</taxon>
        <taxon>Actinomycetes</taxon>
        <taxon>Mycobacteriales</taxon>
        <taxon>Corynebacteriaceae</taxon>
        <taxon>Corynebacterium</taxon>
    </lineage>
</organism>